<protein>
    <submittedName>
        <fullName evidence="3">Uncharacterized protein</fullName>
    </submittedName>
</protein>
<evidence type="ECO:0000313" key="3">
    <source>
        <dbReference type="EMBL" id="MBD2544323.1"/>
    </source>
</evidence>
<keyword evidence="1" id="KW-0175">Coiled coil</keyword>
<feature type="transmembrane region" description="Helical" evidence="2">
    <location>
        <begin position="195"/>
        <end position="215"/>
    </location>
</feature>
<name>A0ABR8EC36_9CYAN</name>
<feature type="transmembrane region" description="Helical" evidence="2">
    <location>
        <begin position="112"/>
        <end position="133"/>
    </location>
</feature>
<keyword evidence="4" id="KW-1185">Reference proteome</keyword>
<organism evidence="3 4">
    <name type="scientific">Planktothricoides raciborskii FACHB-1370</name>
    <dbReference type="NCBI Taxonomy" id="2949576"/>
    <lineage>
        <taxon>Bacteria</taxon>
        <taxon>Bacillati</taxon>
        <taxon>Cyanobacteriota</taxon>
        <taxon>Cyanophyceae</taxon>
        <taxon>Oscillatoriophycideae</taxon>
        <taxon>Oscillatoriales</taxon>
        <taxon>Oscillatoriaceae</taxon>
        <taxon>Planktothricoides</taxon>
    </lineage>
</organism>
<feature type="coiled-coil region" evidence="1">
    <location>
        <begin position="258"/>
        <end position="302"/>
    </location>
</feature>
<evidence type="ECO:0000256" key="2">
    <source>
        <dbReference type="SAM" id="Phobius"/>
    </source>
</evidence>
<dbReference type="Proteomes" id="UP000641954">
    <property type="component" value="Unassembled WGS sequence"/>
</dbReference>
<evidence type="ECO:0000256" key="1">
    <source>
        <dbReference type="SAM" id="Coils"/>
    </source>
</evidence>
<keyword evidence="2" id="KW-0812">Transmembrane</keyword>
<evidence type="ECO:0000313" key="4">
    <source>
        <dbReference type="Proteomes" id="UP000641954"/>
    </source>
</evidence>
<keyword evidence="2" id="KW-1133">Transmembrane helix</keyword>
<gene>
    <name evidence="3" type="ORF">H6G72_10815</name>
</gene>
<accession>A0ABR8EC36</accession>
<dbReference type="RefSeq" id="WP_190878233.1">
    <property type="nucleotide sequence ID" value="NZ_JACJSK010000012.1"/>
</dbReference>
<proteinExistence type="predicted"/>
<feature type="transmembrane region" description="Helical" evidence="2">
    <location>
        <begin position="227"/>
        <end position="252"/>
    </location>
</feature>
<comment type="caution">
    <text evidence="3">The sequence shown here is derived from an EMBL/GenBank/DDBJ whole genome shotgun (WGS) entry which is preliminary data.</text>
</comment>
<keyword evidence="2" id="KW-0472">Membrane</keyword>
<dbReference type="EMBL" id="JACJSK010000012">
    <property type="protein sequence ID" value="MBD2544323.1"/>
    <property type="molecule type" value="Genomic_DNA"/>
</dbReference>
<reference evidence="3 4" key="1">
    <citation type="journal article" date="2020" name="ISME J.">
        <title>Comparative genomics reveals insights into cyanobacterial evolution and habitat adaptation.</title>
        <authorList>
            <person name="Chen M.Y."/>
            <person name="Teng W.K."/>
            <person name="Zhao L."/>
            <person name="Hu C.X."/>
            <person name="Zhou Y.K."/>
            <person name="Han B.P."/>
            <person name="Song L.R."/>
            <person name="Shu W.S."/>
        </authorList>
    </citation>
    <scope>NUCLEOTIDE SEQUENCE [LARGE SCALE GENOMIC DNA]</scope>
    <source>
        <strain evidence="3 4">FACHB-1370</strain>
    </source>
</reference>
<sequence>MWLWFSWIVSMFDSLFGNYPCIPDRWGEQDQLDDESVKYIQWFKELLLKLAPQLLDQLNRSVIPAAIEAKKIANKLESLQQQKTEILPEIADAKKRVKRNWQKMPKLEEKSWLHIVFPIGLSLMLVLGISEILGIDIQSLTPDQYPLFILGLGGAIFINIAESESITLHVQYIHASKKGAAKIPFWQLMKEGHPAFYLALVIIILEIAFATPGLLNLLPPSLSEKLLWQLVVMLGAGLAALVNVTLAWGAALPKLENKEEKLKIVEEIEEKNHQINRQVLVLHNLEEQIQETKQILSDRTARAIREHRRWELSVKHCMRCYRQAVKKFYEQYREIQLENANIYAYDNSHIEQGNGHKTPLNKER</sequence>
<feature type="transmembrane region" description="Helical" evidence="2">
    <location>
        <begin position="145"/>
        <end position="161"/>
    </location>
</feature>